<feature type="chain" id="PRO_5043111281" description="Dirigent protein" evidence="4">
    <location>
        <begin position="25"/>
        <end position="182"/>
    </location>
</feature>
<keyword evidence="3 4" id="KW-0964">Secreted</keyword>
<dbReference type="Proteomes" id="UP001457282">
    <property type="component" value="Unassembled WGS sequence"/>
</dbReference>
<gene>
    <name evidence="5" type="ORF">M0R45_032888</name>
</gene>
<dbReference type="PANTHER" id="PTHR21495">
    <property type="entry name" value="NUCLEOPORIN-RELATED"/>
    <property type="match status" value="1"/>
</dbReference>
<dbReference type="AlphaFoldDB" id="A0AAW1WLL1"/>
<reference evidence="5 6" key="1">
    <citation type="journal article" date="2023" name="G3 (Bethesda)">
        <title>A chromosome-length genome assembly and annotation of blackberry (Rubus argutus, cv. 'Hillquist').</title>
        <authorList>
            <person name="Bruna T."/>
            <person name="Aryal R."/>
            <person name="Dudchenko O."/>
            <person name="Sargent D.J."/>
            <person name="Mead D."/>
            <person name="Buti M."/>
            <person name="Cavallini A."/>
            <person name="Hytonen T."/>
            <person name="Andres J."/>
            <person name="Pham M."/>
            <person name="Weisz D."/>
            <person name="Mascagni F."/>
            <person name="Usai G."/>
            <person name="Natali L."/>
            <person name="Bassil N."/>
            <person name="Fernandez G.E."/>
            <person name="Lomsadze A."/>
            <person name="Armour M."/>
            <person name="Olukolu B."/>
            <person name="Poorten T."/>
            <person name="Britton C."/>
            <person name="Davik J."/>
            <person name="Ashrafi H."/>
            <person name="Aiden E.L."/>
            <person name="Borodovsky M."/>
            <person name="Worthington M."/>
        </authorList>
    </citation>
    <scope>NUCLEOTIDE SEQUENCE [LARGE SCALE GENOMIC DNA]</scope>
    <source>
        <strain evidence="5">PI 553951</strain>
    </source>
</reference>
<dbReference type="EMBL" id="JBEDUW010000006">
    <property type="protein sequence ID" value="KAK9924523.1"/>
    <property type="molecule type" value="Genomic_DNA"/>
</dbReference>
<dbReference type="Pfam" id="PF03018">
    <property type="entry name" value="Dirigent"/>
    <property type="match status" value="1"/>
</dbReference>
<sequence>MAFNFMPKLMSYLSLLLLVLSGNAFSSQASPVEQIGSEKIIQWKYYITEKFYGHNATIVAIAGIPGRLWAPYTFGTLIVGDNPVTAGPSPYSGKVGNVRGLVLISSRDGRYNYISSSLMFTNREYNGSTLQIQGTFDRPSRQASELSIIGGTRKLEDARGSAFLQTYRGSILLFILKFTYYK</sequence>
<comment type="similarity">
    <text evidence="1 4">Belongs to the plant dirigent protein family.</text>
</comment>
<keyword evidence="4" id="KW-0052">Apoplast</keyword>
<dbReference type="GO" id="GO:0048046">
    <property type="term" value="C:apoplast"/>
    <property type="evidence" value="ECO:0007669"/>
    <property type="project" value="UniProtKB-SubCell"/>
</dbReference>
<evidence type="ECO:0000256" key="1">
    <source>
        <dbReference type="ARBA" id="ARBA00010746"/>
    </source>
</evidence>
<keyword evidence="6" id="KW-1185">Reference proteome</keyword>
<feature type="signal peptide" evidence="4">
    <location>
        <begin position="1"/>
        <end position="24"/>
    </location>
</feature>
<dbReference type="GO" id="GO:0009699">
    <property type="term" value="P:phenylpropanoid biosynthetic process"/>
    <property type="evidence" value="ECO:0007669"/>
    <property type="project" value="UniProtKB-ARBA"/>
</dbReference>
<organism evidence="5 6">
    <name type="scientific">Rubus argutus</name>
    <name type="common">Southern blackberry</name>
    <dbReference type="NCBI Taxonomy" id="59490"/>
    <lineage>
        <taxon>Eukaryota</taxon>
        <taxon>Viridiplantae</taxon>
        <taxon>Streptophyta</taxon>
        <taxon>Embryophyta</taxon>
        <taxon>Tracheophyta</taxon>
        <taxon>Spermatophyta</taxon>
        <taxon>Magnoliopsida</taxon>
        <taxon>eudicotyledons</taxon>
        <taxon>Gunneridae</taxon>
        <taxon>Pentapetalae</taxon>
        <taxon>rosids</taxon>
        <taxon>fabids</taxon>
        <taxon>Rosales</taxon>
        <taxon>Rosaceae</taxon>
        <taxon>Rosoideae</taxon>
        <taxon>Rosoideae incertae sedis</taxon>
        <taxon>Rubus</taxon>
    </lineage>
</organism>
<name>A0AAW1WLL1_RUBAR</name>
<comment type="caution">
    <text evidence="5">The sequence shown here is derived from an EMBL/GenBank/DDBJ whole genome shotgun (WGS) entry which is preliminary data.</text>
</comment>
<comment type="subunit">
    <text evidence="2 4">Homodimer.</text>
</comment>
<comment type="function">
    <text evidence="4">Dirigent proteins impart stereoselectivity on the phenoxy radical-coupling reaction, yielding optically active lignans from two molecules of coniferyl alcohol in the biosynthesis of lignans, flavonolignans, and alkaloids and thus plays a central role in plant secondary metabolism.</text>
</comment>
<evidence type="ECO:0000256" key="4">
    <source>
        <dbReference type="RuleBase" id="RU363099"/>
    </source>
</evidence>
<protein>
    <recommendedName>
        <fullName evidence="4">Dirigent protein</fullName>
    </recommendedName>
</protein>
<evidence type="ECO:0000313" key="6">
    <source>
        <dbReference type="Proteomes" id="UP001457282"/>
    </source>
</evidence>
<keyword evidence="4" id="KW-0732">Signal</keyword>
<dbReference type="Gene3D" id="2.40.480.10">
    <property type="entry name" value="Allene oxide cyclase-like"/>
    <property type="match status" value="1"/>
</dbReference>
<evidence type="ECO:0000256" key="2">
    <source>
        <dbReference type="ARBA" id="ARBA00011738"/>
    </source>
</evidence>
<dbReference type="InterPro" id="IPR004265">
    <property type="entry name" value="Dirigent"/>
</dbReference>
<proteinExistence type="inferred from homology"/>
<accession>A0AAW1WLL1</accession>
<evidence type="ECO:0000256" key="3">
    <source>
        <dbReference type="ARBA" id="ARBA00022525"/>
    </source>
</evidence>
<comment type="subcellular location">
    <subcellularLocation>
        <location evidence="4">Secreted</location>
        <location evidence="4">Extracellular space</location>
        <location evidence="4">Apoplast</location>
    </subcellularLocation>
</comment>
<evidence type="ECO:0000313" key="5">
    <source>
        <dbReference type="EMBL" id="KAK9924523.1"/>
    </source>
</evidence>
<dbReference type="InterPro" id="IPR044859">
    <property type="entry name" value="Allene_oxi_cyc_Dirigent"/>
</dbReference>